<evidence type="ECO:0000259" key="1">
    <source>
        <dbReference type="Pfam" id="PF07728"/>
    </source>
</evidence>
<proteinExistence type="predicted"/>
<evidence type="ECO:0000313" key="2">
    <source>
        <dbReference type="EMBL" id="KKK43037.1"/>
    </source>
</evidence>
<reference evidence="2" key="1">
    <citation type="journal article" date="2015" name="Nature">
        <title>Complex archaea that bridge the gap between prokaryotes and eukaryotes.</title>
        <authorList>
            <person name="Spang A."/>
            <person name="Saw J.H."/>
            <person name="Jorgensen S.L."/>
            <person name="Zaremba-Niedzwiedzka K."/>
            <person name="Martijn J."/>
            <person name="Lind A.E."/>
            <person name="van Eijk R."/>
            <person name="Schleper C."/>
            <person name="Guy L."/>
            <person name="Ettema T.J."/>
        </authorList>
    </citation>
    <scope>NUCLEOTIDE SEQUENCE</scope>
</reference>
<feature type="domain" description="ATPase dynein-related AAA" evidence="1">
    <location>
        <begin position="2"/>
        <end position="101"/>
    </location>
</feature>
<protein>
    <recommendedName>
        <fullName evidence="1">ATPase dynein-related AAA domain-containing protein</fullName>
    </recommendedName>
</protein>
<accession>A0A0F8VF81</accession>
<feature type="non-terminal residue" evidence="2">
    <location>
        <position position="101"/>
    </location>
</feature>
<dbReference type="GO" id="GO:0016887">
    <property type="term" value="F:ATP hydrolysis activity"/>
    <property type="evidence" value="ECO:0007669"/>
    <property type="project" value="InterPro"/>
</dbReference>
<dbReference type="GO" id="GO:0005524">
    <property type="term" value="F:ATP binding"/>
    <property type="evidence" value="ECO:0007669"/>
    <property type="project" value="InterPro"/>
</dbReference>
<dbReference type="SUPFAM" id="SSF52540">
    <property type="entry name" value="P-loop containing nucleoside triphosphate hydrolases"/>
    <property type="match status" value="1"/>
</dbReference>
<name>A0A0F8VF81_9ZZZZ</name>
<dbReference type="InterPro" id="IPR011704">
    <property type="entry name" value="ATPase_dyneun-rel_AAA"/>
</dbReference>
<sequence>MLIGNTHYDNSAGTFFGEALFVKAIQTPGAIILLDELSRAHDDASNILMTVLDENQRYLRIDEMPETPTIAVAEGVVFLATANVGNEYTGTRVMDRALLDR</sequence>
<dbReference type="AlphaFoldDB" id="A0A0F8VF81"/>
<dbReference type="Pfam" id="PF07728">
    <property type="entry name" value="AAA_5"/>
    <property type="match status" value="1"/>
</dbReference>
<gene>
    <name evidence="2" type="ORF">LCGC14_3169070</name>
</gene>
<dbReference type="InterPro" id="IPR027417">
    <property type="entry name" value="P-loop_NTPase"/>
</dbReference>
<dbReference type="Gene3D" id="3.40.50.300">
    <property type="entry name" value="P-loop containing nucleotide triphosphate hydrolases"/>
    <property type="match status" value="1"/>
</dbReference>
<organism evidence="2">
    <name type="scientific">marine sediment metagenome</name>
    <dbReference type="NCBI Taxonomy" id="412755"/>
    <lineage>
        <taxon>unclassified sequences</taxon>
        <taxon>metagenomes</taxon>
        <taxon>ecological metagenomes</taxon>
    </lineage>
</organism>
<dbReference type="EMBL" id="LAZR01070282">
    <property type="protein sequence ID" value="KKK43037.1"/>
    <property type="molecule type" value="Genomic_DNA"/>
</dbReference>
<comment type="caution">
    <text evidence="2">The sequence shown here is derived from an EMBL/GenBank/DDBJ whole genome shotgun (WGS) entry which is preliminary data.</text>
</comment>